<accession>A0A9Q1CIA9</accession>
<evidence type="ECO:0000256" key="5">
    <source>
        <dbReference type="PROSITE-ProRule" id="PRU00196"/>
    </source>
</evidence>
<comment type="caution">
    <text evidence="10">The sequence shown here is derived from an EMBL/GenBank/DDBJ whole genome shotgun (WGS) entry which is preliminary data.</text>
</comment>
<evidence type="ECO:0000259" key="9">
    <source>
        <dbReference type="PROSITE" id="PS50287"/>
    </source>
</evidence>
<feature type="domain" description="SRCR" evidence="9">
    <location>
        <begin position="144"/>
        <end position="244"/>
    </location>
</feature>
<feature type="region of interest" description="Disordered" evidence="6">
    <location>
        <begin position="651"/>
        <end position="704"/>
    </location>
</feature>
<evidence type="ECO:0000256" key="3">
    <source>
        <dbReference type="ARBA" id="ARBA00023157"/>
    </source>
</evidence>
<evidence type="ECO:0000256" key="2">
    <source>
        <dbReference type="ARBA" id="ARBA00022737"/>
    </source>
</evidence>
<dbReference type="AlphaFoldDB" id="A0A9Q1CIA9"/>
<feature type="disulfide bond" evidence="5">
    <location>
        <begin position="97"/>
        <end position="107"/>
    </location>
</feature>
<feature type="disulfide bond" evidence="5">
    <location>
        <begin position="182"/>
        <end position="243"/>
    </location>
</feature>
<evidence type="ECO:0000256" key="1">
    <source>
        <dbReference type="ARBA" id="ARBA00022729"/>
    </source>
</evidence>
<keyword evidence="7" id="KW-0472">Membrane</keyword>
<evidence type="ECO:0000256" key="7">
    <source>
        <dbReference type="SAM" id="Phobius"/>
    </source>
</evidence>
<dbReference type="OrthoDB" id="536948at2759"/>
<feature type="signal peptide" evidence="8">
    <location>
        <begin position="1"/>
        <end position="23"/>
    </location>
</feature>
<evidence type="ECO:0000256" key="6">
    <source>
        <dbReference type="SAM" id="MobiDB-lite"/>
    </source>
</evidence>
<keyword evidence="4" id="KW-0325">Glycoprotein</keyword>
<feature type="region of interest" description="Disordered" evidence="6">
    <location>
        <begin position="597"/>
        <end position="634"/>
    </location>
</feature>
<evidence type="ECO:0000313" key="11">
    <source>
        <dbReference type="Proteomes" id="UP001152320"/>
    </source>
</evidence>
<feature type="disulfide bond" evidence="5">
    <location>
        <begin position="451"/>
        <end position="461"/>
    </location>
</feature>
<dbReference type="GO" id="GO:0016020">
    <property type="term" value="C:membrane"/>
    <property type="evidence" value="ECO:0007669"/>
    <property type="project" value="InterPro"/>
</dbReference>
<feature type="disulfide bond" evidence="5">
    <location>
        <begin position="66"/>
        <end position="127"/>
    </location>
</feature>
<feature type="disulfide bond" evidence="5">
    <location>
        <begin position="213"/>
        <end position="223"/>
    </location>
</feature>
<dbReference type="InterPro" id="IPR001190">
    <property type="entry name" value="SRCR"/>
</dbReference>
<feature type="chain" id="PRO_5040169164" evidence="8">
    <location>
        <begin position="24"/>
        <end position="704"/>
    </location>
</feature>
<feature type="compositionally biased region" description="Polar residues" evidence="6">
    <location>
        <begin position="601"/>
        <end position="610"/>
    </location>
</feature>
<keyword evidence="7" id="KW-0812">Transmembrane</keyword>
<sequence>MQHGIVLYLCFLGTACLLAQVKGTGNGDLRLVDGGSYYGRVEIYYNGAWGTVCDDFWGIDDAEVVCRQLGLAPAISVYNGAYYGQGVGPIILDDVSCYGYEQRLDQCVTGGLYVHNCDHREDAGVKCSSFHPTTSYPWTIDWSVRLRDGSFPYEGRVEVYYNGAWGTVCDDSWNLDDANVVCRQLGYSSAIDAVGGAYSGEGDGNILLDNVKCIGHESSLLECQRNIVYDHDCSPWEDAGVVCSNDFGVYTTTSFPWTMDWSVRLRDGSFPYEGRVEVYYNGAWGTVCDDSWNLDDANVVCRQLGYSSAIDAVGGAYFGEGDGNILLDNVKCIGHESSLLECQRNIVYDHDCSPWEDAGVVCSNDFGVYTTTSFPWTMDWSVRLRDGSFPYEGRVEVYYNGAWGTVCDDSWNLDDANVVCRQLGYSSAIDAVGGAYFGEGDGNILLDKVKCIGHESSLLECKRNNVYDHDCSPWEDAGVVCSNDFGKRLSGAAITGIVLGVLMFTVIVVTCCVLVHKEASKINRRSTPSAVVTGGSNNLAGHQTFTTPQPTACGPQTSINNTAPPSYNEVVSNPAYGYHAVNVTTLIVPQPFPQGTEIHSDSTVTSSVQIPPNIASPDIGPSSVAHPPPLNANPSTYANFQLQNFSDQALQNNDQQSYPPNLNISSLCDPSMPQPQHLSYEGSTALDRSPIPSDNSSAVHVSTN</sequence>
<reference evidence="10" key="1">
    <citation type="submission" date="2021-10" db="EMBL/GenBank/DDBJ databases">
        <title>Tropical sea cucumber genome reveals ecological adaptation and Cuvierian tubules defense mechanism.</title>
        <authorList>
            <person name="Chen T."/>
        </authorList>
    </citation>
    <scope>NUCLEOTIDE SEQUENCE</scope>
    <source>
        <strain evidence="10">Nanhai2018</strain>
        <tissue evidence="10">Muscle</tissue>
    </source>
</reference>
<dbReference type="PROSITE" id="PS00420">
    <property type="entry name" value="SRCR_1"/>
    <property type="match status" value="3"/>
</dbReference>
<feature type="disulfide bond" evidence="5">
    <location>
        <begin position="169"/>
        <end position="233"/>
    </location>
</feature>
<dbReference type="PANTHER" id="PTHR19331:SF465">
    <property type="entry name" value="EGG PEPTIDE SPERACT RECEPTOR"/>
    <property type="match status" value="1"/>
</dbReference>
<organism evidence="10 11">
    <name type="scientific">Holothuria leucospilota</name>
    <name type="common">Black long sea cucumber</name>
    <name type="synonym">Mertensiothuria leucospilota</name>
    <dbReference type="NCBI Taxonomy" id="206669"/>
    <lineage>
        <taxon>Eukaryota</taxon>
        <taxon>Metazoa</taxon>
        <taxon>Echinodermata</taxon>
        <taxon>Eleutherozoa</taxon>
        <taxon>Echinozoa</taxon>
        <taxon>Holothuroidea</taxon>
        <taxon>Aspidochirotacea</taxon>
        <taxon>Aspidochirotida</taxon>
        <taxon>Holothuriidae</taxon>
        <taxon>Holothuria</taxon>
    </lineage>
</organism>
<proteinExistence type="predicted"/>
<feature type="transmembrane region" description="Helical" evidence="7">
    <location>
        <begin position="491"/>
        <end position="515"/>
    </location>
</feature>
<feature type="domain" description="SRCR" evidence="9">
    <location>
        <begin position="263"/>
        <end position="363"/>
    </location>
</feature>
<dbReference type="InterPro" id="IPR036772">
    <property type="entry name" value="SRCR-like_dom_sf"/>
</dbReference>
<feature type="domain" description="SRCR" evidence="9">
    <location>
        <begin position="29"/>
        <end position="128"/>
    </location>
</feature>
<keyword evidence="11" id="KW-1185">Reference proteome</keyword>
<dbReference type="PROSITE" id="PS50287">
    <property type="entry name" value="SRCR_2"/>
    <property type="match status" value="4"/>
</dbReference>
<feature type="disulfide bond" evidence="5">
    <location>
        <begin position="288"/>
        <end position="352"/>
    </location>
</feature>
<dbReference type="SUPFAM" id="SSF56487">
    <property type="entry name" value="SRCR-like"/>
    <property type="match status" value="4"/>
</dbReference>
<dbReference type="FunFam" id="3.10.250.10:FF:000006">
    <property type="entry name" value="neurotrypsin isoform X2"/>
    <property type="match status" value="4"/>
</dbReference>
<feature type="disulfide bond" evidence="5">
    <location>
        <begin position="301"/>
        <end position="362"/>
    </location>
</feature>
<keyword evidence="7" id="KW-1133">Transmembrane helix</keyword>
<evidence type="ECO:0000313" key="10">
    <source>
        <dbReference type="EMBL" id="KAJ8045813.1"/>
    </source>
</evidence>
<dbReference type="PANTHER" id="PTHR19331">
    <property type="entry name" value="SCAVENGER RECEPTOR DOMAIN-CONTAINING"/>
    <property type="match status" value="1"/>
</dbReference>
<feature type="domain" description="SRCR" evidence="9">
    <location>
        <begin position="382"/>
        <end position="482"/>
    </location>
</feature>
<dbReference type="EMBL" id="JAIZAY010000003">
    <property type="protein sequence ID" value="KAJ8045813.1"/>
    <property type="molecule type" value="Genomic_DNA"/>
</dbReference>
<feature type="disulfide bond" evidence="5">
    <location>
        <begin position="53"/>
        <end position="117"/>
    </location>
</feature>
<dbReference type="Gene3D" id="3.10.250.10">
    <property type="entry name" value="SRCR-like domain"/>
    <property type="match status" value="4"/>
</dbReference>
<keyword evidence="2" id="KW-0677">Repeat</keyword>
<protein>
    <submittedName>
        <fullName evidence="10">Deleted in malignant brain tumors 1 protein</fullName>
    </submittedName>
</protein>
<feature type="compositionally biased region" description="Polar residues" evidence="6">
    <location>
        <begin position="692"/>
        <end position="704"/>
    </location>
</feature>
<evidence type="ECO:0000256" key="4">
    <source>
        <dbReference type="ARBA" id="ARBA00023180"/>
    </source>
</evidence>
<gene>
    <name evidence="10" type="ORF">HOLleu_08907</name>
</gene>
<evidence type="ECO:0000256" key="8">
    <source>
        <dbReference type="SAM" id="SignalP"/>
    </source>
</evidence>
<name>A0A9Q1CIA9_HOLLE</name>
<feature type="disulfide bond" evidence="5">
    <location>
        <begin position="332"/>
        <end position="342"/>
    </location>
</feature>
<feature type="compositionally biased region" description="Polar residues" evidence="6">
    <location>
        <begin position="651"/>
        <end position="668"/>
    </location>
</feature>
<dbReference type="PRINTS" id="PR00258">
    <property type="entry name" value="SPERACTRCPTR"/>
</dbReference>
<dbReference type="SMART" id="SM00202">
    <property type="entry name" value="SR"/>
    <property type="match status" value="4"/>
</dbReference>
<feature type="disulfide bond" evidence="5">
    <location>
        <begin position="420"/>
        <end position="481"/>
    </location>
</feature>
<keyword evidence="3 5" id="KW-1015">Disulfide bond</keyword>
<dbReference type="Pfam" id="PF00530">
    <property type="entry name" value="SRCR"/>
    <property type="match status" value="4"/>
</dbReference>
<feature type="disulfide bond" evidence="5">
    <location>
        <begin position="407"/>
        <end position="471"/>
    </location>
</feature>
<keyword evidence="1 8" id="KW-0732">Signal</keyword>
<dbReference type="Proteomes" id="UP001152320">
    <property type="component" value="Chromosome 3"/>
</dbReference>